<dbReference type="SUPFAM" id="SSF55248">
    <property type="entry name" value="PCD-like"/>
    <property type="match status" value="1"/>
</dbReference>
<keyword evidence="2" id="KW-1185">Reference proteome</keyword>
<name>A0ABV6C2J0_9ACTN</name>
<dbReference type="RefSeq" id="WP_377788788.1">
    <property type="nucleotide sequence ID" value="NZ_JBHLYQ010000035.1"/>
</dbReference>
<evidence type="ECO:0008006" key="3">
    <source>
        <dbReference type="Google" id="ProtNLM"/>
    </source>
</evidence>
<dbReference type="InterPro" id="IPR036428">
    <property type="entry name" value="PCD_sf"/>
</dbReference>
<evidence type="ECO:0000313" key="1">
    <source>
        <dbReference type="EMBL" id="MFC0081523.1"/>
    </source>
</evidence>
<comment type="caution">
    <text evidence="1">The sequence shown here is derived from an EMBL/GenBank/DDBJ whole genome shotgun (WGS) entry which is preliminary data.</text>
</comment>
<organism evidence="1 2">
    <name type="scientific">Aciditerrimonas ferrireducens</name>
    <dbReference type="NCBI Taxonomy" id="667306"/>
    <lineage>
        <taxon>Bacteria</taxon>
        <taxon>Bacillati</taxon>
        <taxon>Actinomycetota</taxon>
        <taxon>Acidimicrobiia</taxon>
        <taxon>Acidimicrobiales</taxon>
        <taxon>Acidimicrobiaceae</taxon>
        <taxon>Aciditerrimonas</taxon>
    </lineage>
</organism>
<evidence type="ECO:0000313" key="2">
    <source>
        <dbReference type="Proteomes" id="UP001589788"/>
    </source>
</evidence>
<accession>A0ABV6C2J0</accession>
<dbReference type="EMBL" id="JBHLYQ010000035">
    <property type="protein sequence ID" value="MFC0081523.1"/>
    <property type="molecule type" value="Genomic_DNA"/>
</dbReference>
<gene>
    <name evidence="1" type="ORF">ACFFRE_05095</name>
</gene>
<protein>
    <recommendedName>
        <fullName evidence="3">4a-hydroxytetrahydrobiopterin dehydratase</fullName>
    </recommendedName>
</protein>
<dbReference type="Gene3D" id="3.30.1360.20">
    <property type="entry name" value="Transcriptional coactivator/pterin dehydratase"/>
    <property type="match status" value="1"/>
</dbReference>
<sequence>MSGDSLNQRTSFTYELGSYGQVRAFLADLAALSERCGFYPNLHFDSRSVRVSIEPEDGRTLAEQGSPFVSAMEELARARAEER</sequence>
<dbReference type="Proteomes" id="UP001589788">
    <property type="component" value="Unassembled WGS sequence"/>
</dbReference>
<reference evidence="1 2" key="1">
    <citation type="submission" date="2024-09" db="EMBL/GenBank/DDBJ databases">
        <authorList>
            <person name="Sun Q."/>
            <person name="Mori K."/>
        </authorList>
    </citation>
    <scope>NUCLEOTIDE SEQUENCE [LARGE SCALE GENOMIC DNA]</scope>
    <source>
        <strain evidence="1 2">JCM 15389</strain>
    </source>
</reference>
<proteinExistence type="predicted"/>